<evidence type="ECO:0000313" key="4">
    <source>
        <dbReference type="Proteomes" id="UP001287286"/>
    </source>
</evidence>
<organism evidence="2 3">
    <name type="scientific">Purpureocillium lilacinum</name>
    <name type="common">Paecilomyces lilacinus</name>
    <dbReference type="NCBI Taxonomy" id="33203"/>
    <lineage>
        <taxon>Eukaryota</taxon>
        <taxon>Fungi</taxon>
        <taxon>Dikarya</taxon>
        <taxon>Ascomycota</taxon>
        <taxon>Pezizomycotina</taxon>
        <taxon>Sordariomycetes</taxon>
        <taxon>Hypocreomycetidae</taxon>
        <taxon>Hypocreales</taxon>
        <taxon>Ophiocordycipitaceae</taxon>
        <taxon>Purpureocillium</taxon>
    </lineage>
</organism>
<dbReference type="EMBL" id="JAWRVI010000039">
    <property type="protein sequence ID" value="KAK4086686.1"/>
    <property type="molecule type" value="Genomic_DNA"/>
</dbReference>
<dbReference type="Proteomes" id="UP000245956">
    <property type="component" value="Unassembled WGS sequence"/>
</dbReference>
<reference evidence="1" key="3">
    <citation type="submission" date="2023-11" db="EMBL/GenBank/DDBJ databases">
        <authorList>
            <person name="Beijen E."/>
            <person name="Ohm R.A."/>
        </authorList>
    </citation>
    <scope>NUCLEOTIDE SEQUENCE</scope>
    <source>
        <strain evidence="1">CBS 150709</strain>
    </source>
</reference>
<evidence type="ECO:0000313" key="2">
    <source>
        <dbReference type="EMBL" id="PWI67464.1"/>
    </source>
</evidence>
<proteinExistence type="predicted"/>
<dbReference type="EMBL" id="LCWV01000018">
    <property type="protein sequence ID" value="PWI67464.1"/>
    <property type="molecule type" value="Genomic_DNA"/>
</dbReference>
<dbReference type="AlphaFoldDB" id="A0A2U3DYZ6"/>
<reference evidence="2" key="1">
    <citation type="submission" date="2015-05" db="EMBL/GenBank/DDBJ databases">
        <authorList>
            <person name="Wang D.B."/>
            <person name="Wang M."/>
        </authorList>
    </citation>
    <scope>NUCLEOTIDE SEQUENCE</scope>
    <source>
        <strain evidence="2">36-1</strain>
    </source>
</reference>
<keyword evidence="4" id="KW-1185">Reference proteome</keyword>
<sequence>MGTALDHRSPRWQVGPSLAPTTQCTCTTLPWERSTPGLATQRHFVSAQATTWTLWPGTGNIARGWSLWKLPANSNVRMGCSESYVRQGRLSGTLTSKLPVLLAGSAQNFFLQLSGPSGETSSPGKSRASTQRNSLLGLRNQDVAQTRTWLGQETRRVPSIAAPTRDLARLPVPPSVTSSRAAIVATDKPVISPEGHAGHAAGRLHCKLQLLRQHATEVASGVLAGCKPMLGLRCDGAGCMQACAQLRTRRLRLRYTHNTQPM</sequence>
<evidence type="ECO:0000313" key="1">
    <source>
        <dbReference type="EMBL" id="KAK4086686.1"/>
    </source>
</evidence>
<evidence type="ECO:0000313" key="3">
    <source>
        <dbReference type="Proteomes" id="UP000245956"/>
    </source>
</evidence>
<comment type="caution">
    <text evidence="2">The sequence shown here is derived from an EMBL/GenBank/DDBJ whole genome shotgun (WGS) entry which is preliminary data.</text>
</comment>
<dbReference type="Proteomes" id="UP001287286">
    <property type="component" value="Unassembled WGS sequence"/>
</dbReference>
<protein>
    <submittedName>
        <fullName evidence="2">Uncharacterized protein</fullName>
    </submittedName>
</protein>
<reference evidence="1 4" key="4">
    <citation type="journal article" date="2024" name="Microbiol. Resour. Announc.">
        <title>Genome annotations for the ascomycete fungi Trichoderma harzianum, Trichoderma aggressivum, and Purpureocillium lilacinum.</title>
        <authorList>
            <person name="Beijen E.P.W."/>
            <person name="Ohm R.A."/>
        </authorList>
    </citation>
    <scope>NUCLEOTIDE SEQUENCE [LARGE SCALE GENOMIC DNA]</scope>
    <source>
        <strain evidence="1 4">CBS 150709</strain>
    </source>
</reference>
<name>A0A2U3DYZ6_PURLI</name>
<reference evidence="2 3" key="2">
    <citation type="journal article" date="2016" name="Front. Microbiol.">
        <title>Genome and transcriptome sequences reveal the specific parasitism of the nematophagous Purpureocillium lilacinum 36-1.</title>
        <authorList>
            <person name="Xie J."/>
            <person name="Li S."/>
            <person name="Mo C."/>
            <person name="Xiao X."/>
            <person name="Peng D."/>
            <person name="Wang G."/>
            <person name="Xiao Y."/>
        </authorList>
    </citation>
    <scope>NUCLEOTIDE SEQUENCE [LARGE SCALE GENOMIC DNA]</scope>
    <source>
        <strain evidence="2 3">36-1</strain>
    </source>
</reference>
<accession>A0A2U3DYZ6</accession>
<gene>
    <name evidence="2" type="ORF">PCL_02818</name>
    <name evidence="1" type="ORF">Purlil1_9076</name>
</gene>